<dbReference type="OrthoDB" id="9785707at2"/>
<accession>A0A4V3AMB0</accession>
<dbReference type="SUPFAM" id="SSF102405">
    <property type="entry name" value="MCP/YpsA-like"/>
    <property type="match status" value="1"/>
</dbReference>
<proteinExistence type="inferred from homology"/>
<keyword evidence="4" id="KW-1185">Reference proteome</keyword>
<dbReference type="PANTHER" id="PTHR43022">
    <property type="entry name" value="PROTEIN SMF"/>
    <property type="match status" value="1"/>
</dbReference>
<evidence type="ECO:0000259" key="2">
    <source>
        <dbReference type="Pfam" id="PF02481"/>
    </source>
</evidence>
<dbReference type="RefSeq" id="WP_133321224.1">
    <property type="nucleotide sequence ID" value="NZ_SMTF01000003.1"/>
</dbReference>
<evidence type="ECO:0000256" key="1">
    <source>
        <dbReference type="ARBA" id="ARBA00006525"/>
    </source>
</evidence>
<protein>
    <submittedName>
        <fullName evidence="3">DNA-processing protein DprA</fullName>
    </submittedName>
</protein>
<feature type="domain" description="Smf/DprA SLOG" evidence="2">
    <location>
        <begin position="80"/>
        <end position="258"/>
    </location>
</feature>
<dbReference type="PANTHER" id="PTHR43022:SF1">
    <property type="entry name" value="PROTEIN SMF"/>
    <property type="match status" value="1"/>
</dbReference>
<reference evidence="3 4" key="1">
    <citation type="submission" date="2019-03" db="EMBL/GenBank/DDBJ databases">
        <title>Luteimonas zhaokaii sp.nov., isolated from the rectal contents of Plateau pika in Yushu, Qinghai Province, China.</title>
        <authorList>
            <person name="Zhang G."/>
        </authorList>
    </citation>
    <scope>NUCLEOTIDE SEQUENCE [LARGE SCALE GENOMIC DNA]</scope>
    <source>
        <strain evidence="3 4">B9</strain>
    </source>
</reference>
<evidence type="ECO:0000313" key="4">
    <source>
        <dbReference type="Proteomes" id="UP000294796"/>
    </source>
</evidence>
<dbReference type="Proteomes" id="UP000294796">
    <property type="component" value="Unassembled WGS sequence"/>
</dbReference>
<sequence>MKAISSTTRKLLELSQLSGVGPATLRRFASDPGIDTLEAEDIAASNNALTDALDDGRLWRTARAKAEAQIEACEQIGARIISPVDKDYPSLLSSTKDDPFLLYVRGNFAPDPEKSIAIIGTREPTPHGIAIAERMTDFFVGAGWSVVSGLALGCDAIAHRQAIKSGGHTVAVLAHGLHTTAPARHRALAEEIVESGGALVSQYPFGAPAIGPQFVQRDKTQAGLAQGVVMVQSDLQGGSLHASRAILAYGRWLIVPNPTDRDRIAEEPKVQANLLLAEGNDRDKMDLLRIKTPSMLTKLLIVRSREDYDIVLKKASLGGNDAAVIQPSMF</sequence>
<comment type="similarity">
    <text evidence="1">Belongs to the DprA/Smf family.</text>
</comment>
<name>A0A4V3AMB0_9GAMM</name>
<gene>
    <name evidence="3" type="ORF">E2F46_06230</name>
</gene>
<dbReference type="AlphaFoldDB" id="A0A4V3AMB0"/>
<dbReference type="EMBL" id="SMTF01000003">
    <property type="protein sequence ID" value="TDK26192.1"/>
    <property type="molecule type" value="Genomic_DNA"/>
</dbReference>
<organism evidence="3 4">
    <name type="scientific">Luteimonas aestuarii</name>
    <dbReference type="NCBI Taxonomy" id="453837"/>
    <lineage>
        <taxon>Bacteria</taxon>
        <taxon>Pseudomonadati</taxon>
        <taxon>Pseudomonadota</taxon>
        <taxon>Gammaproteobacteria</taxon>
        <taxon>Lysobacterales</taxon>
        <taxon>Lysobacteraceae</taxon>
        <taxon>Luteimonas</taxon>
    </lineage>
</organism>
<dbReference type="Pfam" id="PF02481">
    <property type="entry name" value="DNA_processg_A"/>
    <property type="match status" value="1"/>
</dbReference>
<dbReference type="InterPro" id="IPR057666">
    <property type="entry name" value="DrpA_SLOG"/>
</dbReference>
<comment type="caution">
    <text evidence="3">The sequence shown here is derived from an EMBL/GenBank/DDBJ whole genome shotgun (WGS) entry which is preliminary data.</text>
</comment>
<dbReference type="Gene3D" id="3.40.50.450">
    <property type="match status" value="1"/>
</dbReference>
<dbReference type="InterPro" id="IPR003488">
    <property type="entry name" value="DprA"/>
</dbReference>
<dbReference type="GO" id="GO:0009294">
    <property type="term" value="P:DNA-mediated transformation"/>
    <property type="evidence" value="ECO:0007669"/>
    <property type="project" value="InterPro"/>
</dbReference>
<evidence type="ECO:0000313" key="3">
    <source>
        <dbReference type="EMBL" id="TDK26192.1"/>
    </source>
</evidence>